<proteinExistence type="predicted"/>
<dbReference type="Proteomes" id="UP001241110">
    <property type="component" value="Unassembled WGS sequence"/>
</dbReference>
<name>A0AAE3QZR2_9BACT</name>
<evidence type="ECO:0000313" key="2">
    <source>
        <dbReference type="Proteomes" id="UP001241110"/>
    </source>
</evidence>
<gene>
    <name evidence="1" type="ORF">QNI16_34835</name>
</gene>
<comment type="caution">
    <text evidence="1">The sequence shown here is derived from an EMBL/GenBank/DDBJ whole genome shotgun (WGS) entry which is preliminary data.</text>
</comment>
<sequence>MNLDKYSIAGYLMVRKPTHDYDPNYVTSLPLNPVRGIHYHGMQRMEWYDVDTYFLEKRLPEKFMAKYEEIIQSEYFNLFVDLATTKEDVFLFMNLDEEIPIKNEVIVLSSPTLNAIHSEVLISVDLVEWLGYDIWTQGGWSLIRHAIFENRQLCLLENNPINEFGLFDTSESMVQFVQEYNALGSSDKVDPLIDGMPVEAIRVGRLTIQS</sequence>
<accession>A0AAE3QZR2</accession>
<protein>
    <submittedName>
        <fullName evidence="1">Uncharacterized protein</fullName>
    </submittedName>
</protein>
<dbReference type="RefSeq" id="WP_313988623.1">
    <property type="nucleotide sequence ID" value="NZ_JASJOS010000022.1"/>
</dbReference>
<evidence type="ECO:0000313" key="1">
    <source>
        <dbReference type="EMBL" id="MDJ1485709.1"/>
    </source>
</evidence>
<dbReference type="EMBL" id="JASJOS010000022">
    <property type="protein sequence ID" value="MDJ1485709.1"/>
    <property type="molecule type" value="Genomic_DNA"/>
</dbReference>
<organism evidence="1 2">
    <name type="scientific">Xanthocytophaga flava</name>
    <dbReference type="NCBI Taxonomy" id="3048013"/>
    <lineage>
        <taxon>Bacteria</taxon>
        <taxon>Pseudomonadati</taxon>
        <taxon>Bacteroidota</taxon>
        <taxon>Cytophagia</taxon>
        <taxon>Cytophagales</taxon>
        <taxon>Rhodocytophagaceae</taxon>
        <taxon>Xanthocytophaga</taxon>
    </lineage>
</organism>
<reference evidence="1" key="1">
    <citation type="submission" date="2023-05" db="EMBL/GenBank/DDBJ databases">
        <authorList>
            <person name="Zhang X."/>
        </authorList>
    </citation>
    <scope>NUCLEOTIDE SEQUENCE</scope>
    <source>
        <strain evidence="1">YF14B1</strain>
    </source>
</reference>
<dbReference type="AlphaFoldDB" id="A0AAE3QZR2"/>